<feature type="domain" description="Pre-mRNA-splicing helicase BRR2-like plug" evidence="3">
    <location>
        <begin position="121"/>
        <end position="187"/>
    </location>
</feature>
<evidence type="ECO:0000256" key="1">
    <source>
        <dbReference type="SAM" id="MobiDB-lite"/>
    </source>
</evidence>
<feature type="region of interest" description="Disordered" evidence="1">
    <location>
        <begin position="229"/>
        <end position="306"/>
    </location>
</feature>
<reference evidence="4 5" key="1">
    <citation type="journal article" name="Sci. Rep.">
        <title>Genome-scale phylogenetic analyses confirm Olpidium as the closest living zoosporic fungus to the non-flagellated, terrestrial fungi.</title>
        <authorList>
            <person name="Chang Y."/>
            <person name="Rochon D."/>
            <person name="Sekimoto S."/>
            <person name="Wang Y."/>
            <person name="Chovatia M."/>
            <person name="Sandor L."/>
            <person name="Salamov A."/>
            <person name="Grigoriev I.V."/>
            <person name="Stajich J.E."/>
            <person name="Spatafora J.W."/>
        </authorList>
    </citation>
    <scope>NUCLEOTIDE SEQUENCE [LARGE SCALE GENOMIC DNA]</scope>
    <source>
        <strain evidence="4">S191</strain>
    </source>
</reference>
<proteinExistence type="predicted"/>
<keyword evidence="5" id="KW-1185">Reference proteome</keyword>
<feature type="region of interest" description="Disordered" evidence="1">
    <location>
        <begin position="1"/>
        <end position="74"/>
    </location>
</feature>
<dbReference type="EMBL" id="JAEFCI010000454">
    <property type="protein sequence ID" value="KAG5463540.1"/>
    <property type="molecule type" value="Genomic_DNA"/>
</dbReference>
<organism evidence="4 5">
    <name type="scientific">Olpidium bornovanus</name>
    <dbReference type="NCBI Taxonomy" id="278681"/>
    <lineage>
        <taxon>Eukaryota</taxon>
        <taxon>Fungi</taxon>
        <taxon>Fungi incertae sedis</taxon>
        <taxon>Olpidiomycota</taxon>
        <taxon>Olpidiomycotina</taxon>
        <taxon>Olpidiomycetes</taxon>
        <taxon>Olpidiales</taxon>
        <taxon>Olpidiaceae</taxon>
        <taxon>Olpidium</taxon>
    </lineage>
</organism>
<evidence type="ECO:0000259" key="2">
    <source>
        <dbReference type="Pfam" id="PF18149"/>
    </source>
</evidence>
<feature type="compositionally biased region" description="Basic and acidic residues" evidence="1">
    <location>
        <begin position="63"/>
        <end position="74"/>
    </location>
</feature>
<gene>
    <name evidence="4" type="ORF">BJ554DRAFT_6658</name>
</gene>
<feature type="non-terminal residue" evidence="4">
    <location>
        <position position="549"/>
    </location>
</feature>
<protein>
    <submittedName>
        <fullName evidence="4">Pre-mRNA splicing factor</fullName>
    </submittedName>
</protein>
<dbReference type="Proteomes" id="UP000673691">
    <property type="component" value="Unassembled WGS sequence"/>
</dbReference>
<evidence type="ECO:0000313" key="5">
    <source>
        <dbReference type="Proteomes" id="UP000673691"/>
    </source>
</evidence>
<feature type="domain" description="Brr2 N-terminal helicase PWI" evidence="2">
    <location>
        <begin position="308"/>
        <end position="416"/>
    </location>
</feature>
<accession>A0A8H8A259</accession>
<name>A0A8H8A259_9FUNG</name>
<comment type="caution">
    <text evidence="4">The sequence shown here is derived from an EMBL/GenBank/DDBJ whole genome shotgun (WGS) entry which is preliminary data.</text>
</comment>
<dbReference type="InterPro" id="IPR041094">
    <property type="entry name" value="Brr2_helicase_PWI"/>
</dbReference>
<dbReference type="Pfam" id="PF18149">
    <property type="entry name" value="Helicase_PWI"/>
    <property type="match status" value="1"/>
</dbReference>
<evidence type="ECO:0000259" key="3">
    <source>
        <dbReference type="Pfam" id="PF21188"/>
    </source>
</evidence>
<sequence length="549" mass="61112">MAENIEKTKQYQYTANSNLVLQADRNSLPRRDQEPSGEPESLYGKIDPKQFGSRALRDTSQLVKDKEKKKKLEQEDDLTKLERARRRKIEKALSGGYGYSSILAATEDFEGLAYRPKTKETRSAYELILSFVSELLGDQTHDVIRSATDTILRSLKDDGLKDFDKKREIESIIGPISSERFAQAVNLAKKLNDYQASTGSADTGAVDEEAGANADKTLDEQLGVAVLFDEGEEEEDNQVFEVRDESDGEGDEGGEDTAAAGQPPDQAVFSEEREEEEESIFVVGGAAAADENEKKKNKKKDTAEGRLKDKLEPHDIDAFWLQRVISHFYPDPHTAGEKTAATMKILSNLDGLDTRDCENELMELFVYTKFDLVKVLTHNREMIVWCTRLVRASVDERPAIEEEMKRRGAEWILKDLAGERTRRGEGRARKGVVEGAMEIDQGAGQRPAAVPAVLPAKGAVTKEGSKFAPRAVLDLDALAFSQGGHLMSNKKCKLPEGSFKRTDKGYEEIHVPAPKPKPFADNEKLIPISDMPEWTRAAFKGAKSLNRVQ</sequence>
<evidence type="ECO:0000313" key="4">
    <source>
        <dbReference type="EMBL" id="KAG5463540.1"/>
    </source>
</evidence>
<dbReference type="InterPro" id="IPR048863">
    <property type="entry name" value="BRR2_plug"/>
</dbReference>
<dbReference type="OrthoDB" id="5575at2759"/>
<feature type="compositionally biased region" description="Polar residues" evidence="1">
    <location>
        <begin position="10"/>
        <end position="20"/>
    </location>
</feature>
<dbReference type="Pfam" id="PF21188">
    <property type="entry name" value="BRR2_plug"/>
    <property type="match status" value="1"/>
</dbReference>
<feature type="compositionally biased region" description="Acidic residues" evidence="1">
    <location>
        <begin position="229"/>
        <end position="255"/>
    </location>
</feature>
<dbReference type="AlphaFoldDB" id="A0A8H8A259"/>